<comment type="similarity">
    <text evidence="5">Belongs to the ropporin family.</text>
</comment>
<dbReference type="PANTHER" id="PTHR14952:SF9">
    <property type="entry name" value="EF-HAND DOMAIN-CONTAINING PROTEIN"/>
    <property type="match status" value="1"/>
</dbReference>
<gene>
    <name evidence="7" type="ORF">AMK59_5404</name>
</gene>
<evidence type="ECO:0000256" key="4">
    <source>
        <dbReference type="ARBA" id="ARBA00023273"/>
    </source>
</evidence>
<dbReference type="Proteomes" id="UP000051574">
    <property type="component" value="Unassembled WGS sequence"/>
</dbReference>
<evidence type="ECO:0000256" key="2">
    <source>
        <dbReference type="ARBA" id="ARBA00022846"/>
    </source>
</evidence>
<dbReference type="OrthoDB" id="10067602at2759"/>
<comment type="caution">
    <text evidence="7">The sequence shown here is derived from an EMBL/GenBank/DDBJ whole genome shotgun (WGS) entry which is preliminary data.</text>
</comment>
<dbReference type="GO" id="GO:0031514">
    <property type="term" value="C:motile cilium"/>
    <property type="evidence" value="ECO:0007669"/>
    <property type="project" value="UniProtKB-SubCell"/>
</dbReference>
<feature type="compositionally biased region" description="Basic and acidic residues" evidence="6">
    <location>
        <begin position="280"/>
        <end position="296"/>
    </location>
</feature>
<feature type="compositionally biased region" description="Basic and acidic residues" evidence="6">
    <location>
        <begin position="395"/>
        <end position="406"/>
    </location>
</feature>
<reference evidence="7 8" key="1">
    <citation type="submission" date="2015-09" db="EMBL/GenBank/DDBJ databases">
        <title>Draft genome of the scarab beetle Oryctes borbonicus.</title>
        <authorList>
            <person name="Meyer J.M."/>
            <person name="Markov G.V."/>
            <person name="Baskaran P."/>
            <person name="Herrmann M."/>
            <person name="Sommer R.J."/>
            <person name="Roedelsperger C."/>
        </authorList>
    </citation>
    <scope>NUCLEOTIDE SEQUENCE [LARGE SCALE GENOMIC DNA]</scope>
    <source>
        <strain evidence="7">OB123</strain>
        <tissue evidence="7">Whole animal</tissue>
    </source>
</reference>
<organism evidence="7 8">
    <name type="scientific">Oryctes borbonicus</name>
    <dbReference type="NCBI Taxonomy" id="1629725"/>
    <lineage>
        <taxon>Eukaryota</taxon>
        <taxon>Metazoa</taxon>
        <taxon>Ecdysozoa</taxon>
        <taxon>Arthropoda</taxon>
        <taxon>Hexapoda</taxon>
        <taxon>Insecta</taxon>
        <taxon>Pterygota</taxon>
        <taxon>Neoptera</taxon>
        <taxon>Endopterygota</taxon>
        <taxon>Coleoptera</taxon>
        <taxon>Polyphaga</taxon>
        <taxon>Scarabaeiformia</taxon>
        <taxon>Scarabaeidae</taxon>
        <taxon>Dynastinae</taxon>
        <taxon>Oryctes</taxon>
    </lineage>
</organism>
<feature type="region of interest" description="Disordered" evidence="6">
    <location>
        <begin position="212"/>
        <end position="361"/>
    </location>
</feature>
<dbReference type="PANTHER" id="PTHR14952">
    <property type="entry name" value="ROPPORIN-1-LIKE PROTEIN"/>
    <property type="match status" value="1"/>
</dbReference>
<evidence type="ECO:0000256" key="6">
    <source>
        <dbReference type="SAM" id="MobiDB-lite"/>
    </source>
</evidence>
<keyword evidence="8" id="KW-1185">Reference proteome</keyword>
<evidence type="ECO:0000313" key="7">
    <source>
        <dbReference type="EMBL" id="KRT81124.1"/>
    </source>
</evidence>
<feature type="non-terminal residue" evidence="7">
    <location>
        <position position="1"/>
    </location>
</feature>
<dbReference type="EMBL" id="LJIG01016264">
    <property type="protein sequence ID" value="KRT81124.1"/>
    <property type="molecule type" value="Genomic_DNA"/>
</dbReference>
<proteinExistence type="inferred from homology"/>
<feature type="compositionally biased region" description="Acidic residues" evidence="6">
    <location>
        <begin position="379"/>
        <end position="394"/>
    </location>
</feature>
<feature type="region of interest" description="Disordered" evidence="6">
    <location>
        <begin position="377"/>
        <end position="421"/>
    </location>
</feature>
<accession>A0A0T6B1Q2</accession>
<feature type="compositionally biased region" description="Basic and acidic residues" evidence="6">
    <location>
        <begin position="303"/>
        <end position="318"/>
    </location>
</feature>
<evidence type="ECO:0000256" key="3">
    <source>
        <dbReference type="ARBA" id="ARBA00023069"/>
    </source>
</evidence>
<protein>
    <submittedName>
        <fullName evidence="7">Uncharacterized protein</fullName>
    </submittedName>
</protein>
<feature type="compositionally biased region" description="Basic and acidic residues" evidence="6">
    <location>
        <begin position="243"/>
        <end position="255"/>
    </location>
</feature>
<name>A0A0T6B1Q2_9SCAR</name>
<feature type="compositionally biased region" description="Basic and acidic residues" evidence="6">
    <location>
        <begin position="215"/>
        <end position="234"/>
    </location>
</feature>
<evidence type="ECO:0000256" key="5">
    <source>
        <dbReference type="ARBA" id="ARBA00035651"/>
    </source>
</evidence>
<dbReference type="AlphaFoldDB" id="A0A0T6B1Q2"/>
<keyword evidence="2" id="KW-0282">Flagellum</keyword>
<feature type="non-terminal residue" evidence="7">
    <location>
        <position position="501"/>
    </location>
</feature>
<evidence type="ECO:0000256" key="1">
    <source>
        <dbReference type="ARBA" id="ARBA00004230"/>
    </source>
</evidence>
<comment type="subcellular location">
    <subcellularLocation>
        <location evidence="1">Cell projection</location>
        <location evidence="1">Cilium</location>
        <location evidence="1">Flagellum</location>
    </subcellularLocation>
</comment>
<feature type="compositionally biased region" description="Basic and acidic residues" evidence="6">
    <location>
        <begin position="328"/>
        <end position="343"/>
    </location>
</feature>
<sequence length="501" mass="56226">CLSLNIPPPVKPRLEYPIPRDYVGVTPGWLRALNYQLQNNLTIPFKILWDRWIGACLQHDVLIKILCLGGFTDVNAIPWNKFLGLCAGYLTDSLTQTMILFCEIITEEPEGGSAMIPLEAFLEVYKFLAAIDASKPQTLINLYFTDSALNLFAKEKKKVVKEVESESTPSIESSTPTVEEVAEEQEAEVEIAGEGSIISCPDIVTDDVLQEPDLIDERKSEPSEEFISIRKHDEDELDEDEDKASPRGSKPDHLANDVSMTSTEFSAEPDENLFGITEQEAERESVVEAETGKGDAEAEGEAEGEREAEGEEGEKKDTEEYDDEETEEQAKEDEKVDEESVKEDAEEPTEQEEEKRKSAIEEQLKQVEKDICEKGGIELAEDEVLEEEQEEEKGDVDGREESKLSEIEGAEEGSAEGGYFREIDELEEHIRVKYEEEEGEGHEEIAEEEEPQEEVYVEAIPGIGPIVPLDLVEAVERHLTSVAAEEHGMTMPRHVRHYSCP</sequence>
<evidence type="ECO:0000313" key="8">
    <source>
        <dbReference type="Proteomes" id="UP000051574"/>
    </source>
</evidence>
<keyword evidence="3" id="KW-0969">Cilium</keyword>
<keyword evidence="4" id="KW-0966">Cell projection</keyword>